<feature type="region of interest" description="Disordered" evidence="1">
    <location>
        <begin position="1"/>
        <end position="20"/>
    </location>
</feature>
<protein>
    <submittedName>
        <fullName evidence="3">Uncharacterized protein</fullName>
    </submittedName>
</protein>
<feature type="transmembrane region" description="Helical" evidence="2">
    <location>
        <begin position="280"/>
        <end position="301"/>
    </location>
</feature>
<evidence type="ECO:0000256" key="1">
    <source>
        <dbReference type="SAM" id="MobiDB-lite"/>
    </source>
</evidence>
<accession>A0ABD1QCK2</accession>
<keyword evidence="4" id="KW-1185">Reference proteome</keyword>
<evidence type="ECO:0000313" key="3">
    <source>
        <dbReference type="EMBL" id="KAL2473943.1"/>
    </source>
</evidence>
<feature type="transmembrane region" description="Helical" evidence="2">
    <location>
        <begin position="231"/>
        <end position="249"/>
    </location>
</feature>
<comment type="caution">
    <text evidence="3">The sequence shown here is derived from an EMBL/GenBank/DDBJ whole genome shotgun (WGS) entry which is preliminary data.</text>
</comment>
<reference evidence="4" key="1">
    <citation type="submission" date="2024-07" db="EMBL/GenBank/DDBJ databases">
        <title>Two chromosome-level genome assemblies of Korean endemic species Abeliophyllum distichum and Forsythia ovata (Oleaceae).</title>
        <authorList>
            <person name="Jang H."/>
        </authorList>
    </citation>
    <scope>NUCLEOTIDE SEQUENCE [LARGE SCALE GENOMIC DNA]</scope>
</reference>
<feature type="transmembrane region" description="Helical" evidence="2">
    <location>
        <begin position="140"/>
        <end position="167"/>
    </location>
</feature>
<keyword evidence="2" id="KW-1133">Transmembrane helix</keyword>
<feature type="transmembrane region" description="Helical" evidence="2">
    <location>
        <begin position="173"/>
        <end position="196"/>
    </location>
</feature>
<dbReference type="AlphaFoldDB" id="A0ABD1QCK2"/>
<gene>
    <name evidence="3" type="ORF">Fot_49679</name>
</gene>
<name>A0ABD1QCK2_9LAMI</name>
<keyword evidence="2" id="KW-0812">Transmembrane</keyword>
<sequence length="323" mass="36593">MASNVSDTRGEEENTLPPFSRDIVAFLTRSRSWTTQHSPQEDAPTAVSHSVNYPTLRRRSSSYQLTNITPTSTLSAQGVVQDPIRPPIEANASSTLRLLFRALRQILFGPPQHHQLPTTVPPANFLLQDLWLRSDVQLRIVYKTILFSIVYPIGAFASYVAFIFFLFHWLKLGVILVTAAVFILWIIMGLINWVLLKFSRSVKKKYRYIFAIPATGFHAAMVQMYRETEEFYCVFAFGVITLILLARISAKKDPLFLLRALILQCAQVAIGYFVDTNVGHHVYKGFCVLAVSLVGLFVLIFDDFDAELATNFFLSLFPVDFRG</sequence>
<dbReference type="EMBL" id="JBFOLJ010000015">
    <property type="protein sequence ID" value="KAL2473943.1"/>
    <property type="molecule type" value="Genomic_DNA"/>
</dbReference>
<proteinExistence type="predicted"/>
<dbReference type="Proteomes" id="UP001604277">
    <property type="component" value="Unassembled WGS sequence"/>
</dbReference>
<evidence type="ECO:0000313" key="4">
    <source>
        <dbReference type="Proteomes" id="UP001604277"/>
    </source>
</evidence>
<keyword evidence="2" id="KW-0472">Membrane</keyword>
<feature type="transmembrane region" description="Helical" evidence="2">
    <location>
        <begin position="256"/>
        <end position="274"/>
    </location>
</feature>
<evidence type="ECO:0000256" key="2">
    <source>
        <dbReference type="SAM" id="Phobius"/>
    </source>
</evidence>
<organism evidence="3 4">
    <name type="scientific">Forsythia ovata</name>
    <dbReference type="NCBI Taxonomy" id="205694"/>
    <lineage>
        <taxon>Eukaryota</taxon>
        <taxon>Viridiplantae</taxon>
        <taxon>Streptophyta</taxon>
        <taxon>Embryophyta</taxon>
        <taxon>Tracheophyta</taxon>
        <taxon>Spermatophyta</taxon>
        <taxon>Magnoliopsida</taxon>
        <taxon>eudicotyledons</taxon>
        <taxon>Gunneridae</taxon>
        <taxon>Pentapetalae</taxon>
        <taxon>asterids</taxon>
        <taxon>lamiids</taxon>
        <taxon>Lamiales</taxon>
        <taxon>Oleaceae</taxon>
        <taxon>Forsythieae</taxon>
        <taxon>Forsythia</taxon>
    </lineage>
</organism>